<dbReference type="PANTHER" id="PTHR39555:SF1">
    <property type="entry name" value="TYPE IV PILUS INNER MEMBRANE COMPONENT PILO"/>
    <property type="match status" value="1"/>
</dbReference>
<dbReference type="FunFam" id="1.10.287.540:FF:000001">
    <property type="entry name" value="Type IV pilus assembly protein PilO"/>
    <property type="match status" value="1"/>
</dbReference>
<sequence length="212" mass="23336">MSLAESIASVKKVDLSELDLNNLGSWPAAVKVISCVLLLIVALALGYNFYLKDLQAMLDGRRAEEVSLKEQFSSKAFQAANLDAYKAQMREMEESFGALLRQLPSDTEVPGLLEDITRTGLGSGLEFEEIKLQPEVAQQFYIELPIQIVVVGGYHDLATFVSGVASLPRIVTLHDFEIAPPSEQKGEPVSPSKLRMSILAKTYRYNDEGGKK</sequence>
<dbReference type="PANTHER" id="PTHR39555">
    <property type="entry name" value="FIMBRIAL ASSEMBLY PROTEIN PILO-LIKE PROTEIN-RELATED"/>
    <property type="match status" value="1"/>
</dbReference>
<dbReference type="InterPro" id="IPR014717">
    <property type="entry name" value="Transl_elong_EF1B/ribsomal_bS6"/>
</dbReference>
<dbReference type="GO" id="GO:0043683">
    <property type="term" value="P:type IV pilus assembly"/>
    <property type="evidence" value="ECO:0007669"/>
    <property type="project" value="InterPro"/>
</dbReference>
<name>A0AB73I2A8_AQUAC</name>
<dbReference type="GeneID" id="42929006"/>
<feature type="transmembrane region" description="Helical" evidence="2">
    <location>
        <begin position="28"/>
        <end position="51"/>
    </location>
</feature>
<dbReference type="Gene3D" id="3.30.70.60">
    <property type="match status" value="1"/>
</dbReference>
<dbReference type="RefSeq" id="WP_061903208.1">
    <property type="nucleotide sequence ID" value="NZ_CP014784.1"/>
</dbReference>
<dbReference type="GO" id="GO:0043107">
    <property type="term" value="P:type IV pilus-dependent motility"/>
    <property type="evidence" value="ECO:0007669"/>
    <property type="project" value="InterPro"/>
</dbReference>
<gene>
    <name evidence="3" type="primary">pilO</name>
    <name evidence="3" type="ORF">N7380_18410</name>
</gene>
<dbReference type="Gene3D" id="1.10.287.540">
    <property type="entry name" value="Helix hairpin bin"/>
    <property type="match status" value="1"/>
</dbReference>
<evidence type="ECO:0000313" key="3">
    <source>
        <dbReference type="EMBL" id="MDH0144292.1"/>
    </source>
</evidence>
<dbReference type="FunFam" id="3.30.70.60:FF:000005">
    <property type="entry name" value="Pilus assembly protein, PilO"/>
    <property type="match status" value="1"/>
</dbReference>
<keyword evidence="2" id="KW-0812">Transmembrane</keyword>
<dbReference type="PIRSF" id="PIRSF016482">
    <property type="entry name" value="PilO"/>
    <property type="match status" value="1"/>
</dbReference>
<keyword evidence="2" id="KW-1133">Transmembrane helix</keyword>
<dbReference type="EMBL" id="JAODZF010000014">
    <property type="protein sequence ID" value="MDH0144292.1"/>
    <property type="molecule type" value="Genomic_DNA"/>
</dbReference>
<keyword evidence="2" id="KW-0472">Membrane</keyword>
<feature type="coiled-coil region" evidence="1">
    <location>
        <begin position="75"/>
        <end position="102"/>
    </location>
</feature>
<reference evidence="3" key="1">
    <citation type="submission" date="2022-09" db="EMBL/GenBank/DDBJ databases">
        <title>Intensive care unit water sources are persistently colonized with multi-drug resistant bacteria and are the site of extensive horizontal gene transfer of antibiotic resistance genes.</title>
        <authorList>
            <person name="Diorio-Toth L."/>
        </authorList>
    </citation>
    <scope>NUCLEOTIDE SEQUENCE</scope>
    <source>
        <strain evidence="3">GD04146</strain>
    </source>
</reference>
<accession>A0AB73I2A8</accession>
<evidence type="ECO:0000256" key="1">
    <source>
        <dbReference type="SAM" id="Coils"/>
    </source>
</evidence>
<proteinExistence type="predicted"/>
<dbReference type="InterPro" id="IPR007445">
    <property type="entry name" value="PilO"/>
</dbReference>
<comment type="caution">
    <text evidence="3">The sequence shown here is derived from an EMBL/GenBank/DDBJ whole genome shotgun (WGS) entry which is preliminary data.</text>
</comment>
<organism evidence="3 4">
    <name type="scientific">Aquipseudomonas alcaligenes</name>
    <name type="common">Pseudomonas alcaligenes</name>
    <dbReference type="NCBI Taxonomy" id="43263"/>
    <lineage>
        <taxon>Bacteria</taxon>
        <taxon>Pseudomonadati</taxon>
        <taxon>Pseudomonadota</taxon>
        <taxon>Gammaproteobacteria</taxon>
        <taxon>Pseudomonadales</taxon>
        <taxon>Pseudomonadaceae</taxon>
        <taxon>Aquipseudomonas</taxon>
    </lineage>
</organism>
<dbReference type="Proteomes" id="UP001158058">
    <property type="component" value="Unassembled WGS sequence"/>
</dbReference>
<dbReference type="AlphaFoldDB" id="A0AB73I2A8"/>
<protein>
    <submittedName>
        <fullName evidence="3">Type 4a pilus biogenesis protein PilO</fullName>
    </submittedName>
</protein>
<evidence type="ECO:0000256" key="2">
    <source>
        <dbReference type="SAM" id="Phobius"/>
    </source>
</evidence>
<keyword evidence="1" id="KW-0175">Coiled coil</keyword>
<dbReference type="Pfam" id="PF04350">
    <property type="entry name" value="PilO"/>
    <property type="match status" value="1"/>
</dbReference>
<evidence type="ECO:0000313" key="4">
    <source>
        <dbReference type="Proteomes" id="UP001158058"/>
    </source>
</evidence>
<dbReference type="KEGG" id="palc:A0T30_04375"/>